<reference evidence="1 2" key="1">
    <citation type="submission" date="2013-10" db="EMBL/GenBank/DDBJ databases">
        <authorList>
            <consortium name="International Citrus Genome Consortium"/>
            <person name="Jenkins J."/>
            <person name="Schmutz J."/>
            <person name="Prochnik S."/>
            <person name="Rokhsar D."/>
            <person name="Gmitter F."/>
            <person name="Ollitrault P."/>
            <person name="Machado M."/>
            <person name="Talon M."/>
            <person name="Wincker P."/>
            <person name="Jaillon O."/>
            <person name="Morgante M."/>
        </authorList>
    </citation>
    <scope>NUCLEOTIDE SEQUENCE</scope>
    <source>
        <strain evidence="2">cv. Clemenules</strain>
    </source>
</reference>
<sequence length="53" mass="6263">NLLVSIISRLINSHSIPNQLQILDVRMYKLFKKEQTGNPRKKILMKGIFRHKC</sequence>
<dbReference type="EMBL" id="KI537036">
    <property type="protein sequence ID" value="ESR32595.1"/>
    <property type="molecule type" value="Genomic_DNA"/>
</dbReference>
<organism evidence="1 2">
    <name type="scientific">Citrus clementina</name>
    <name type="common">Clementine</name>
    <name type="synonym">Citrus deliciosa x Citrus sinensis</name>
    <dbReference type="NCBI Taxonomy" id="85681"/>
    <lineage>
        <taxon>Eukaryota</taxon>
        <taxon>Viridiplantae</taxon>
        <taxon>Streptophyta</taxon>
        <taxon>Embryophyta</taxon>
        <taxon>Tracheophyta</taxon>
        <taxon>Spermatophyta</taxon>
        <taxon>Magnoliopsida</taxon>
        <taxon>eudicotyledons</taxon>
        <taxon>Gunneridae</taxon>
        <taxon>Pentapetalae</taxon>
        <taxon>rosids</taxon>
        <taxon>malvids</taxon>
        <taxon>Sapindales</taxon>
        <taxon>Rutaceae</taxon>
        <taxon>Aurantioideae</taxon>
        <taxon>Citrus</taxon>
    </lineage>
</organism>
<keyword evidence="2" id="KW-1185">Reference proteome</keyword>
<evidence type="ECO:0000313" key="2">
    <source>
        <dbReference type="Proteomes" id="UP000030687"/>
    </source>
</evidence>
<evidence type="ECO:0000313" key="1">
    <source>
        <dbReference type="EMBL" id="ESR32595.1"/>
    </source>
</evidence>
<dbReference type="Proteomes" id="UP000030687">
    <property type="component" value="Unassembled WGS sequence"/>
</dbReference>
<gene>
    <name evidence="1" type="ORF">CICLE_v10006877mg</name>
</gene>
<name>V4S1I9_CITCL</name>
<feature type="non-terminal residue" evidence="1">
    <location>
        <position position="1"/>
    </location>
</feature>
<dbReference type="Gramene" id="ESR32595">
    <property type="protein sequence ID" value="ESR32595"/>
    <property type="gene ID" value="CICLE_v10006877mg"/>
</dbReference>
<accession>V4S1I9</accession>
<proteinExistence type="predicted"/>
<dbReference type="AlphaFoldDB" id="V4S1I9"/>
<protein>
    <submittedName>
        <fullName evidence="1">Uncharacterized protein</fullName>
    </submittedName>
</protein>
<dbReference type="InParanoid" id="V4S1I9"/>
<dbReference type="KEGG" id="cic:CICLE_v10006877mg"/>